<dbReference type="PANTHER" id="PTHR34478">
    <property type="entry name" value="PROTEIN LEMA"/>
    <property type="match status" value="1"/>
</dbReference>
<feature type="coiled-coil region" evidence="6">
    <location>
        <begin position="37"/>
        <end position="64"/>
    </location>
</feature>
<accession>A0A2A4YQ49</accession>
<evidence type="ECO:0000256" key="5">
    <source>
        <dbReference type="ARBA" id="ARBA00023136"/>
    </source>
</evidence>
<dbReference type="SUPFAM" id="SSF140478">
    <property type="entry name" value="LemA-like"/>
    <property type="match status" value="1"/>
</dbReference>
<feature type="transmembrane region" description="Helical" evidence="7">
    <location>
        <begin position="188"/>
        <end position="206"/>
    </location>
</feature>
<name>A0A2A4YQ49_9PROT</name>
<keyword evidence="3 7" id="KW-0812">Transmembrane</keyword>
<keyword evidence="6" id="KW-0175">Coiled coil</keyword>
<evidence type="ECO:0000256" key="4">
    <source>
        <dbReference type="ARBA" id="ARBA00022989"/>
    </source>
</evidence>
<comment type="subcellular location">
    <subcellularLocation>
        <location evidence="1">Membrane</location>
        <topology evidence="1">Single-pass membrane protein</topology>
    </subcellularLocation>
</comment>
<dbReference type="Pfam" id="PF04011">
    <property type="entry name" value="LemA"/>
    <property type="match status" value="1"/>
</dbReference>
<evidence type="ECO:0008006" key="9">
    <source>
        <dbReference type="Google" id="ProtNLM"/>
    </source>
</evidence>
<organism evidence="8">
    <name type="scientific">OCS116 cluster bacterium</name>
    <dbReference type="NCBI Taxonomy" id="2030921"/>
    <lineage>
        <taxon>Bacteria</taxon>
        <taxon>Pseudomonadati</taxon>
        <taxon>Pseudomonadota</taxon>
        <taxon>Alphaproteobacteria</taxon>
        <taxon>OCS116 cluster</taxon>
    </lineage>
</organism>
<sequence length="300" mass="33353">MEILFIAILLAAGFYIVGIYNNLHKLREPVRSAIATLNSSIQRKKELSKDLQQIAENIAAHETEVHGGVVAAMVYASEKIAESKNPSIILTNLAAQFPNLKSNVAFEAAQQASLVIENKIDEGTARQNELADIYHQEFEKFPVNLIANIFGFSRLTYRGDTQSITPETVQSTSYRSSKSAGVHPPQRNTLIVIGVIIVIAFGFYATSKSETTTPRLNNLFTSTSKPSSVRIPSCASGWSEKVNVGTGNTVEWLWSVVAQYSSNGSRFINIRPYEHVVSELLRFCSNKSQYKNKNMPLKWY</sequence>
<evidence type="ECO:0000256" key="3">
    <source>
        <dbReference type="ARBA" id="ARBA00022692"/>
    </source>
</evidence>
<protein>
    <recommendedName>
        <fullName evidence="9">LemA family protein</fullName>
    </recommendedName>
</protein>
<feature type="transmembrane region" description="Helical" evidence="7">
    <location>
        <begin position="6"/>
        <end position="23"/>
    </location>
</feature>
<evidence type="ECO:0000256" key="7">
    <source>
        <dbReference type="SAM" id="Phobius"/>
    </source>
</evidence>
<dbReference type="EMBL" id="NVUS01000037">
    <property type="protein sequence ID" value="PCI96841.1"/>
    <property type="molecule type" value="Genomic_DNA"/>
</dbReference>
<dbReference type="GO" id="GO:0016020">
    <property type="term" value="C:membrane"/>
    <property type="evidence" value="ECO:0007669"/>
    <property type="project" value="UniProtKB-SubCell"/>
</dbReference>
<keyword evidence="4 7" id="KW-1133">Transmembrane helix</keyword>
<dbReference type="InterPro" id="IPR007156">
    <property type="entry name" value="MamQ_LemA"/>
</dbReference>
<reference key="1">
    <citation type="submission" date="2017-08" db="EMBL/GenBank/DDBJ databases">
        <title>A dynamic microbial community with high functional redundancy inhabits the cold, oxic subseafloor aquifer.</title>
        <authorList>
            <person name="Tully B.J."/>
            <person name="Wheat C.G."/>
            <person name="Glazer B.T."/>
            <person name="Huber J.A."/>
        </authorList>
    </citation>
    <scope>NUCLEOTIDE SEQUENCE [LARGE SCALE GENOMIC DNA]</scope>
</reference>
<evidence type="ECO:0000256" key="2">
    <source>
        <dbReference type="ARBA" id="ARBA00008854"/>
    </source>
</evidence>
<comment type="similarity">
    <text evidence="2">Belongs to the LemA family.</text>
</comment>
<evidence type="ECO:0000256" key="1">
    <source>
        <dbReference type="ARBA" id="ARBA00004167"/>
    </source>
</evidence>
<gene>
    <name evidence="8" type="ORF">COB13_16870</name>
</gene>
<reference evidence="8" key="2">
    <citation type="journal article" date="2018" name="ISME J.">
        <title>A dynamic microbial community with high functional redundancy inhabits the cold, oxic subseafloor aquifer.</title>
        <authorList>
            <person name="Tully B.J."/>
            <person name="Wheat C.G."/>
            <person name="Glazer B.T."/>
            <person name="Huber J.A."/>
        </authorList>
    </citation>
    <scope>NUCLEOTIDE SEQUENCE</scope>
    <source>
        <strain evidence="8">NORP83</strain>
    </source>
</reference>
<dbReference type="AlphaFoldDB" id="A0A2A4YQ49"/>
<dbReference type="Gene3D" id="1.20.1440.20">
    <property type="entry name" value="LemA-like domain"/>
    <property type="match status" value="1"/>
</dbReference>
<keyword evidence="5 7" id="KW-0472">Membrane</keyword>
<dbReference type="InterPro" id="IPR023353">
    <property type="entry name" value="LemA-like_dom_sf"/>
</dbReference>
<evidence type="ECO:0000256" key="6">
    <source>
        <dbReference type="SAM" id="Coils"/>
    </source>
</evidence>
<comment type="caution">
    <text evidence="8">The sequence shown here is derived from an EMBL/GenBank/DDBJ whole genome shotgun (WGS) entry which is preliminary data.</text>
</comment>
<proteinExistence type="inferred from homology"/>
<dbReference type="PANTHER" id="PTHR34478:SF2">
    <property type="entry name" value="MEMBRANE PROTEIN"/>
    <property type="match status" value="1"/>
</dbReference>
<evidence type="ECO:0000313" key="8">
    <source>
        <dbReference type="EMBL" id="PCI96841.1"/>
    </source>
</evidence>